<reference evidence="3 4" key="1">
    <citation type="submission" date="2018-04" db="EMBL/GenBank/DDBJ databases">
        <authorList>
            <person name="Zhang X."/>
            <person name="Yuan J."/>
            <person name="Li F."/>
            <person name="Xiang J."/>
        </authorList>
    </citation>
    <scope>NUCLEOTIDE SEQUENCE [LARGE SCALE GENOMIC DNA]</scope>
    <source>
        <tissue evidence="3">Muscle</tissue>
    </source>
</reference>
<dbReference type="InterPro" id="IPR029000">
    <property type="entry name" value="Cyclophilin-like_dom_sf"/>
</dbReference>
<feature type="coiled-coil region" evidence="1">
    <location>
        <begin position="141"/>
        <end position="220"/>
    </location>
</feature>
<dbReference type="InterPro" id="IPR013083">
    <property type="entry name" value="Znf_RING/FYVE/PHD"/>
</dbReference>
<evidence type="ECO:0000313" key="4">
    <source>
        <dbReference type="Proteomes" id="UP000283509"/>
    </source>
</evidence>
<proteinExistence type="predicted"/>
<feature type="compositionally biased region" description="Polar residues" evidence="2">
    <location>
        <begin position="563"/>
        <end position="574"/>
    </location>
</feature>
<reference evidence="3 4" key="2">
    <citation type="submission" date="2019-01" db="EMBL/GenBank/DDBJ databases">
        <title>The decoding of complex shrimp genome reveals the adaptation for benthos swimmer, frequently molting mechanism and breeding impact on genome.</title>
        <authorList>
            <person name="Sun Y."/>
            <person name="Gao Y."/>
            <person name="Yu Y."/>
        </authorList>
    </citation>
    <scope>NUCLEOTIDE SEQUENCE [LARGE SCALE GENOMIC DNA]</scope>
    <source>
        <tissue evidence="3">Muscle</tissue>
    </source>
</reference>
<feature type="compositionally biased region" description="Acidic residues" evidence="2">
    <location>
        <begin position="274"/>
        <end position="288"/>
    </location>
</feature>
<gene>
    <name evidence="3" type="ORF">C7M84_014035</name>
</gene>
<dbReference type="SUPFAM" id="SSF50891">
    <property type="entry name" value="Cyclophilin-like"/>
    <property type="match status" value="1"/>
</dbReference>
<accession>A0A3R7MR90</accession>
<sequence>MDTMNGTALICTCLERYNDSDRRPRFMPCGHICCTSCCEEGVVEGRLQCHKCDLFHYPIHNLHVFPIAYIVEDLVKHYQKISESSDGACQGNSDSDDDEPRFVLKQDPRWATSSTMTSMLVKQDSSMADFASAFISSKTRLDNYRSALDHCLKEHKTLKEELNVLLELNDMARAILEQERKELDKHKDEGEKLMEKLSSAKELIQKITSVKDAIEKLKESDECLEEAQNWAQKDEDKFPNDELINRTVQIRLIIKKNIRVMVEEMHGEVRRDTDEEETSEDEEDEAEENDIEIKLFSFSDIFSDQEEIHSFKGFSESKELKVDHPFFKYLLPEYVRIAKVYAVQDENKVIRSARLSAYKGRIHLHNLEVGAPPDDAYTIKHSDLIDLLDTSSILTFLDFKMNGEDAERVHIRMNDDTIRAKQFVLLCAGTWGGSYADKNLIMVWNQGCQGECVWGGDYNGGSSIIPGLLTGGEYEHPNKLGTVSGWYTDFRGTRFCITTVAKPESNLISAFGMVEKGIEVVVKIAQSFHGRGWKVVTCGLVIEEACLDGSQRRKATEEDDQSETWSDSSSLQHL</sequence>
<dbReference type="AlphaFoldDB" id="A0A3R7MR90"/>
<evidence type="ECO:0000313" key="3">
    <source>
        <dbReference type="EMBL" id="ROT67861.1"/>
    </source>
</evidence>
<keyword evidence="4" id="KW-1185">Reference proteome</keyword>
<dbReference type="EMBL" id="QCYY01002746">
    <property type="protein sequence ID" value="ROT67861.1"/>
    <property type="molecule type" value="Genomic_DNA"/>
</dbReference>
<dbReference type="Gene3D" id="2.40.100.10">
    <property type="entry name" value="Cyclophilin-like"/>
    <property type="match status" value="1"/>
</dbReference>
<dbReference type="Gene3D" id="3.30.40.10">
    <property type="entry name" value="Zinc/RING finger domain, C3HC4 (zinc finger)"/>
    <property type="match status" value="1"/>
</dbReference>
<feature type="region of interest" description="Disordered" evidence="2">
    <location>
        <begin position="267"/>
        <end position="288"/>
    </location>
</feature>
<dbReference type="Proteomes" id="UP000283509">
    <property type="component" value="Unassembled WGS sequence"/>
</dbReference>
<feature type="region of interest" description="Disordered" evidence="2">
    <location>
        <begin position="552"/>
        <end position="574"/>
    </location>
</feature>
<name>A0A3R7MR90_PENVA</name>
<protein>
    <submittedName>
        <fullName evidence="3">Uncharacterized protein</fullName>
    </submittedName>
</protein>
<dbReference type="OrthoDB" id="8062037at2759"/>
<evidence type="ECO:0000256" key="1">
    <source>
        <dbReference type="SAM" id="Coils"/>
    </source>
</evidence>
<evidence type="ECO:0000256" key="2">
    <source>
        <dbReference type="SAM" id="MobiDB-lite"/>
    </source>
</evidence>
<comment type="caution">
    <text evidence="3">The sequence shown here is derived from an EMBL/GenBank/DDBJ whole genome shotgun (WGS) entry which is preliminary data.</text>
</comment>
<keyword evidence="1" id="KW-0175">Coiled coil</keyword>
<organism evidence="3 4">
    <name type="scientific">Penaeus vannamei</name>
    <name type="common">Whiteleg shrimp</name>
    <name type="synonym">Litopenaeus vannamei</name>
    <dbReference type="NCBI Taxonomy" id="6689"/>
    <lineage>
        <taxon>Eukaryota</taxon>
        <taxon>Metazoa</taxon>
        <taxon>Ecdysozoa</taxon>
        <taxon>Arthropoda</taxon>
        <taxon>Crustacea</taxon>
        <taxon>Multicrustacea</taxon>
        <taxon>Malacostraca</taxon>
        <taxon>Eumalacostraca</taxon>
        <taxon>Eucarida</taxon>
        <taxon>Decapoda</taxon>
        <taxon>Dendrobranchiata</taxon>
        <taxon>Penaeoidea</taxon>
        <taxon>Penaeidae</taxon>
        <taxon>Penaeus</taxon>
    </lineage>
</organism>